<evidence type="ECO:0000256" key="1">
    <source>
        <dbReference type="ARBA" id="ARBA00022857"/>
    </source>
</evidence>
<evidence type="ECO:0000256" key="2">
    <source>
        <dbReference type="ARBA" id="ARBA00023002"/>
    </source>
</evidence>
<keyword evidence="2" id="KW-0560">Oxidoreductase</keyword>
<dbReference type="PANTHER" id="PTHR47706:SF1">
    <property type="entry name" value="CIPA-LIKE, PUTATIVE (AFU_ORTHOLOGUE AFUA_1G12460)-RELATED"/>
    <property type="match status" value="1"/>
</dbReference>
<gene>
    <name evidence="4" type="ORF">GCM10011512_06260</name>
</gene>
<keyword evidence="1" id="KW-0521">NADP</keyword>
<keyword evidence="5" id="KW-1185">Reference proteome</keyword>
<proteinExistence type="predicted"/>
<dbReference type="InterPro" id="IPR036291">
    <property type="entry name" value="NAD(P)-bd_dom_sf"/>
</dbReference>
<evidence type="ECO:0000259" key="3">
    <source>
        <dbReference type="Pfam" id="PF05368"/>
    </source>
</evidence>
<dbReference type="PANTHER" id="PTHR47706">
    <property type="entry name" value="NMRA-LIKE FAMILY PROTEIN"/>
    <property type="match status" value="1"/>
</dbReference>
<dbReference type="InterPro" id="IPR051609">
    <property type="entry name" value="NmrA/Isoflavone_reductase-like"/>
</dbReference>
<evidence type="ECO:0000313" key="4">
    <source>
        <dbReference type="EMBL" id="GGC82294.1"/>
    </source>
</evidence>
<dbReference type="Pfam" id="PF05368">
    <property type="entry name" value="NmrA"/>
    <property type="match status" value="1"/>
</dbReference>
<accession>A0ABQ1NRU7</accession>
<dbReference type="Proteomes" id="UP000597761">
    <property type="component" value="Unassembled WGS sequence"/>
</dbReference>
<protein>
    <recommendedName>
        <fullName evidence="3">NmrA-like domain-containing protein</fullName>
    </recommendedName>
</protein>
<name>A0ABQ1NRU7_9MICC</name>
<dbReference type="InterPro" id="IPR008030">
    <property type="entry name" value="NmrA-like"/>
</dbReference>
<dbReference type="SUPFAM" id="SSF51735">
    <property type="entry name" value="NAD(P)-binding Rossmann-fold domains"/>
    <property type="match status" value="1"/>
</dbReference>
<organism evidence="4 5">
    <name type="scientific">Tersicoccus solisilvae</name>
    <dbReference type="NCBI Taxonomy" id="1882339"/>
    <lineage>
        <taxon>Bacteria</taxon>
        <taxon>Bacillati</taxon>
        <taxon>Actinomycetota</taxon>
        <taxon>Actinomycetes</taxon>
        <taxon>Micrococcales</taxon>
        <taxon>Micrococcaceae</taxon>
        <taxon>Tersicoccus</taxon>
    </lineage>
</organism>
<evidence type="ECO:0000313" key="5">
    <source>
        <dbReference type="Proteomes" id="UP000597761"/>
    </source>
</evidence>
<dbReference type="RefSeq" id="WP_188666196.1">
    <property type="nucleotide sequence ID" value="NZ_BMJI01000002.1"/>
</dbReference>
<comment type="caution">
    <text evidence="4">The sequence shown here is derived from an EMBL/GenBank/DDBJ whole genome shotgun (WGS) entry which is preliminary data.</text>
</comment>
<dbReference type="Gene3D" id="3.40.50.720">
    <property type="entry name" value="NAD(P)-binding Rossmann-like Domain"/>
    <property type="match status" value="1"/>
</dbReference>
<reference evidence="5" key="1">
    <citation type="journal article" date="2019" name="Int. J. Syst. Evol. Microbiol.">
        <title>The Global Catalogue of Microorganisms (GCM) 10K type strain sequencing project: providing services to taxonomists for standard genome sequencing and annotation.</title>
        <authorList>
            <consortium name="The Broad Institute Genomics Platform"/>
            <consortium name="The Broad Institute Genome Sequencing Center for Infectious Disease"/>
            <person name="Wu L."/>
            <person name="Ma J."/>
        </authorList>
    </citation>
    <scope>NUCLEOTIDE SEQUENCE [LARGE SCALE GENOMIC DNA]</scope>
    <source>
        <strain evidence="5">CGMCC 1.15480</strain>
    </source>
</reference>
<feature type="domain" description="NmrA-like" evidence="3">
    <location>
        <begin position="15"/>
        <end position="231"/>
    </location>
</feature>
<dbReference type="EMBL" id="BMJI01000002">
    <property type="protein sequence ID" value="GGC82294.1"/>
    <property type="molecule type" value="Genomic_DNA"/>
</dbReference>
<sequence>MAENTSSAPGADPVRTVAVAGAAGDLGGRIVRALLDRGATVRMLVEDGSDPAGTDQLARRGATPVPVAWTDTDRVAAALTGTDVVVSAWNGLRDVIVDRQSVLVDAAVAAGVRRFVPSDYCLDWTRTRRGDNRNIDLRREFAGRVDRASIAPTSVLVGAFTDLLAGPMPILQPRLRRVLYWVDADQPLDFTSRDDTAAVTAEVALAPSEQPRFVRFVGDSVTARDLARISGEIAGVPYRLFRAGGLRTLDAAIGAMRLADRTHDAVFPAWQGMQYLRDMFSGRGRLQSLDNARFDVTPTGVDAWLRAWEADGR</sequence>